<evidence type="ECO:0000313" key="2">
    <source>
        <dbReference type="Proteomes" id="UP000237000"/>
    </source>
</evidence>
<keyword evidence="2" id="KW-1185">Reference proteome</keyword>
<organism evidence="1 2">
    <name type="scientific">Trema orientale</name>
    <name type="common">Charcoal tree</name>
    <name type="synonym">Celtis orientalis</name>
    <dbReference type="NCBI Taxonomy" id="63057"/>
    <lineage>
        <taxon>Eukaryota</taxon>
        <taxon>Viridiplantae</taxon>
        <taxon>Streptophyta</taxon>
        <taxon>Embryophyta</taxon>
        <taxon>Tracheophyta</taxon>
        <taxon>Spermatophyta</taxon>
        <taxon>Magnoliopsida</taxon>
        <taxon>eudicotyledons</taxon>
        <taxon>Gunneridae</taxon>
        <taxon>Pentapetalae</taxon>
        <taxon>rosids</taxon>
        <taxon>fabids</taxon>
        <taxon>Rosales</taxon>
        <taxon>Cannabaceae</taxon>
        <taxon>Trema</taxon>
    </lineage>
</organism>
<protein>
    <submittedName>
        <fullName evidence="1">Uncharacterized protein</fullName>
    </submittedName>
</protein>
<dbReference type="PANTHER" id="PTHR33116:SF75">
    <property type="entry name" value="RIBONUCLEASE H PROTEIN"/>
    <property type="match status" value="1"/>
</dbReference>
<sequence>MAKSTLLGINVDEEFIHCMAVRLGCEVGSWPTKYLGMPLGGNPQKLDFWKPVVAKVTKRLDRWKEPSSQGVEDLHFSNRCCLLFLLTICQFLKLLAV</sequence>
<dbReference type="EMBL" id="JXTC01000417">
    <property type="protein sequence ID" value="PON55735.1"/>
    <property type="molecule type" value="Genomic_DNA"/>
</dbReference>
<gene>
    <name evidence="1" type="ORF">TorRG33x02_298640</name>
</gene>
<dbReference type="InParanoid" id="A0A2P5C3Z2"/>
<proteinExistence type="predicted"/>
<dbReference type="OrthoDB" id="1929473at2759"/>
<dbReference type="Proteomes" id="UP000237000">
    <property type="component" value="Unassembled WGS sequence"/>
</dbReference>
<accession>A0A2P5C3Z2</accession>
<name>A0A2P5C3Z2_TREOI</name>
<dbReference type="PANTHER" id="PTHR33116">
    <property type="entry name" value="REVERSE TRANSCRIPTASE ZINC-BINDING DOMAIN-CONTAINING PROTEIN-RELATED-RELATED"/>
    <property type="match status" value="1"/>
</dbReference>
<reference evidence="2" key="1">
    <citation type="submission" date="2016-06" db="EMBL/GenBank/DDBJ databases">
        <title>Parallel loss of symbiosis genes in relatives of nitrogen-fixing non-legume Parasponia.</title>
        <authorList>
            <person name="Van Velzen R."/>
            <person name="Holmer R."/>
            <person name="Bu F."/>
            <person name="Rutten L."/>
            <person name="Van Zeijl A."/>
            <person name="Liu W."/>
            <person name="Santuari L."/>
            <person name="Cao Q."/>
            <person name="Sharma T."/>
            <person name="Shen D."/>
            <person name="Roswanjaya Y."/>
            <person name="Wardhani T."/>
            <person name="Kalhor M.S."/>
            <person name="Jansen J."/>
            <person name="Van den Hoogen J."/>
            <person name="Gungor B."/>
            <person name="Hartog M."/>
            <person name="Hontelez J."/>
            <person name="Verver J."/>
            <person name="Yang W.-C."/>
            <person name="Schijlen E."/>
            <person name="Repin R."/>
            <person name="Schilthuizen M."/>
            <person name="Schranz E."/>
            <person name="Heidstra R."/>
            <person name="Miyata K."/>
            <person name="Fedorova E."/>
            <person name="Kohlen W."/>
            <person name="Bisseling T."/>
            <person name="Smit S."/>
            <person name="Geurts R."/>
        </authorList>
    </citation>
    <scope>NUCLEOTIDE SEQUENCE [LARGE SCALE GENOMIC DNA]</scope>
    <source>
        <strain evidence="2">cv. RG33-2</strain>
    </source>
</reference>
<comment type="caution">
    <text evidence="1">The sequence shown here is derived from an EMBL/GenBank/DDBJ whole genome shotgun (WGS) entry which is preliminary data.</text>
</comment>
<evidence type="ECO:0000313" key="1">
    <source>
        <dbReference type="EMBL" id="PON55735.1"/>
    </source>
</evidence>
<dbReference type="AlphaFoldDB" id="A0A2P5C3Z2"/>